<dbReference type="VEuPathDB" id="VectorBase:BGLAX_033234"/>
<feature type="transmembrane region" description="Helical" evidence="10">
    <location>
        <begin position="107"/>
        <end position="128"/>
    </location>
</feature>
<dbReference type="GO" id="GO:0004930">
    <property type="term" value="F:G protein-coupled receptor activity"/>
    <property type="evidence" value="ECO:0007669"/>
    <property type="project" value="UniProtKB-KW"/>
</dbReference>
<keyword evidence="2" id="KW-1003">Cell membrane</keyword>
<dbReference type="Proteomes" id="UP000076420">
    <property type="component" value="Unassembled WGS sequence"/>
</dbReference>
<dbReference type="KEGG" id="bgt:106062635"/>
<dbReference type="EnsemblMetazoa" id="BGLB016590-RA">
    <property type="protein sequence ID" value="BGLB016590-PA"/>
    <property type="gene ID" value="BGLB016590"/>
</dbReference>
<name>A0A2C9K921_BIOGL</name>
<dbReference type="AlphaFoldDB" id="A0A2C9K921"/>
<dbReference type="GO" id="GO:0043410">
    <property type="term" value="P:positive regulation of MAPK cascade"/>
    <property type="evidence" value="ECO:0007669"/>
    <property type="project" value="TreeGrafter"/>
</dbReference>
<evidence type="ECO:0000256" key="9">
    <source>
        <dbReference type="RuleBase" id="RU000688"/>
    </source>
</evidence>
<comment type="subcellular location">
    <subcellularLocation>
        <location evidence="1">Cell membrane</location>
        <topology evidence="1">Multi-pass membrane protein</topology>
    </subcellularLocation>
</comment>
<dbReference type="InterPro" id="IPR017452">
    <property type="entry name" value="GPCR_Rhodpsn_7TM"/>
</dbReference>
<keyword evidence="4 10" id="KW-1133">Transmembrane helix</keyword>
<dbReference type="PANTHER" id="PTHR24248:SF176">
    <property type="entry name" value="G-PROTEIN COUPLED RECEPTOR 101-RELATED"/>
    <property type="match status" value="1"/>
</dbReference>
<evidence type="ECO:0000256" key="1">
    <source>
        <dbReference type="ARBA" id="ARBA00004651"/>
    </source>
</evidence>
<keyword evidence="8 9" id="KW-0807">Transducer</keyword>
<proteinExistence type="inferred from homology"/>
<feature type="transmembrane region" description="Helical" evidence="10">
    <location>
        <begin position="305"/>
        <end position="327"/>
    </location>
</feature>
<dbReference type="GO" id="GO:0005886">
    <property type="term" value="C:plasma membrane"/>
    <property type="evidence" value="ECO:0007669"/>
    <property type="project" value="UniProtKB-SubCell"/>
</dbReference>
<evidence type="ECO:0000256" key="4">
    <source>
        <dbReference type="ARBA" id="ARBA00022989"/>
    </source>
</evidence>
<dbReference type="SUPFAM" id="SSF81321">
    <property type="entry name" value="Family A G protein-coupled receptor-like"/>
    <property type="match status" value="1"/>
</dbReference>
<dbReference type="Gene3D" id="1.20.1070.10">
    <property type="entry name" value="Rhodopsin 7-helix transmembrane proteins"/>
    <property type="match status" value="1"/>
</dbReference>
<evidence type="ECO:0000259" key="11">
    <source>
        <dbReference type="PROSITE" id="PS50262"/>
    </source>
</evidence>
<dbReference type="PROSITE" id="PS50262">
    <property type="entry name" value="G_PROTEIN_RECEP_F1_2"/>
    <property type="match status" value="1"/>
</dbReference>
<dbReference type="InterPro" id="IPR000276">
    <property type="entry name" value="GPCR_Rhodpsn"/>
</dbReference>
<comment type="similarity">
    <text evidence="9">Belongs to the G-protein coupled receptor 1 family.</text>
</comment>
<evidence type="ECO:0000256" key="7">
    <source>
        <dbReference type="ARBA" id="ARBA00023170"/>
    </source>
</evidence>
<evidence type="ECO:0000256" key="5">
    <source>
        <dbReference type="ARBA" id="ARBA00023040"/>
    </source>
</evidence>
<sequence>MNPNTSGQHVFLDVSITFNLKALVATSVVLIVVNLFTLISNSVIVLSLVKFYAIDHQWTRKGNAIPILLMTSLACTDMLIAVCVMPFNVVEMVYNGKWTLSKLICTARYEVSHLLSIASVLHVTCMALDRFLAVTKPFQYRTYKKRFGILLLCASWIIPIAVAILPTINHWHQQGLQDVLTSLENSTTCTRFFNRTFLITTISISLYAPLAATYILYAAILVQIIKNVKKRKSLLTDGTLHSKSKTKVGADVKMVELSSTTSSNNSCTVNPKFTISTSEALTTVQDDVITERHAKRSSSLESGKAYRTIGCILLCLSACYLPVVMVTSVYRYDTLKMPMWLATIMGWLPLLSSTLNPIIYCSSLTVRRALHHFYNSSSSFFS</sequence>
<evidence type="ECO:0000313" key="12">
    <source>
        <dbReference type="EnsemblMetazoa" id="BGLB016590-PA"/>
    </source>
</evidence>
<feature type="transmembrane region" description="Helical" evidence="10">
    <location>
        <begin position="149"/>
        <end position="168"/>
    </location>
</feature>
<protein>
    <recommendedName>
        <fullName evidence="11">G-protein coupled receptors family 1 profile domain-containing protein</fullName>
    </recommendedName>
</protein>
<organism evidence="12 13">
    <name type="scientific">Biomphalaria glabrata</name>
    <name type="common">Bloodfluke planorb</name>
    <name type="synonym">Freshwater snail</name>
    <dbReference type="NCBI Taxonomy" id="6526"/>
    <lineage>
        <taxon>Eukaryota</taxon>
        <taxon>Metazoa</taxon>
        <taxon>Spiralia</taxon>
        <taxon>Lophotrochozoa</taxon>
        <taxon>Mollusca</taxon>
        <taxon>Gastropoda</taxon>
        <taxon>Heterobranchia</taxon>
        <taxon>Euthyneura</taxon>
        <taxon>Panpulmonata</taxon>
        <taxon>Hygrophila</taxon>
        <taxon>Lymnaeoidea</taxon>
        <taxon>Planorbidae</taxon>
        <taxon>Biomphalaria</taxon>
    </lineage>
</organism>
<accession>A0A2C9K921</accession>
<evidence type="ECO:0000256" key="3">
    <source>
        <dbReference type="ARBA" id="ARBA00022692"/>
    </source>
</evidence>
<keyword evidence="3 9" id="KW-0812">Transmembrane</keyword>
<feature type="transmembrane region" description="Helical" evidence="10">
    <location>
        <begin position="204"/>
        <end position="225"/>
    </location>
</feature>
<gene>
    <name evidence="12" type="primary">106062635</name>
</gene>
<keyword evidence="5 9" id="KW-0297">G-protein coupled receptor</keyword>
<evidence type="ECO:0000256" key="6">
    <source>
        <dbReference type="ARBA" id="ARBA00023136"/>
    </source>
</evidence>
<dbReference type="Pfam" id="PF00001">
    <property type="entry name" value="7tm_1"/>
    <property type="match status" value="1"/>
</dbReference>
<feature type="transmembrane region" description="Helical" evidence="10">
    <location>
        <begin position="20"/>
        <end position="53"/>
    </location>
</feature>
<keyword evidence="7 9" id="KW-0675">Receptor</keyword>
<dbReference type="GO" id="GO:0071880">
    <property type="term" value="P:adenylate cyclase-activating adrenergic receptor signaling pathway"/>
    <property type="evidence" value="ECO:0007669"/>
    <property type="project" value="TreeGrafter"/>
</dbReference>
<feature type="domain" description="G-protein coupled receptors family 1 profile" evidence="11">
    <location>
        <begin position="40"/>
        <end position="360"/>
    </location>
</feature>
<dbReference type="VEuPathDB" id="VectorBase:BGLB016590"/>
<keyword evidence="6 10" id="KW-0472">Membrane</keyword>
<dbReference type="PANTHER" id="PTHR24248">
    <property type="entry name" value="ADRENERGIC RECEPTOR-RELATED G-PROTEIN COUPLED RECEPTOR"/>
    <property type="match status" value="1"/>
</dbReference>
<reference evidence="12" key="1">
    <citation type="submission" date="2020-05" db="UniProtKB">
        <authorList>
            <consortium name="EnsemblMetazoa"/>
        </authorList>
    </citation>
    <scope>IDENTIFICATION</scope>
    <source>
        <strain evidence="12">BB02</strain>
    </source>
</reference>
<evidence type="ECO:0000256" key="8">
    <source>
        <dbReference type="ARBA" id="ARBA00023224"/>
    </source>
</evidence>
<evidence type="ECO:0000313" key="13">
    <source>
        <dbReference type="Proteomes" id="UP000076420"/>
    </source>
</evidence>
<evidence type="ECO:0000256" key="2">
    <source>
        <dbReference type="ARBA" id="ARBA00022475"/>
    </source>
</evidence>
<dbReference type="PROSITE" id="PS00237">
    <property type="entry name" value="G_PROTEIN_RECEP_F1_1"/>
    <property type="match status" value="1"/>
</dbReference>
<feature type="transmembrane region" description="Helical" evidence="10">
    <location>
        <begin position="65"/>
        <end position="87"/>
    </location>
</feature>
<dbReference type="PRINTS" id="PR00237">
    <property type="entry name" value="GPCRRHODOPSN"/>
</dbReference>
<feature type="transmembrane region" description="Helical" evidence="10">
    <location>
        <begin position="339"/>
        <end position="360"/>
    </location>
</feature>
<dbReference type="STRING" id="6526.A0A2C9K921"/>
<evidence type="ECO:0000256" key="10">
    <source>
        <dbReference type="SAM" id="Phobius"/>
    </source>
</evidence>